<comment type="similarity">
    <text evidence="5 13">Belongs to the cyclophilin-type PPIase family. PPIL4 subfamily.</text>
</comment>
<dbReference type="PRINTS" id="PR00153">
    <property type="entry name" value="CSAPPISMRASE"/>
</dbReference>
<dbReference type="GO" id="GO:0006357">
    <property type="term" value="P:regulation of transcription by RNA polymerase II"/>
    <property type="evidence" value="ECO:0007669"/>
    <property type="project" value="EnsemblFungi"/>
</dbReference>
<evidence type="ECO:0000256" key="2">
    <source>
        <dbReference type="ARBA" id="ARBA00002388"/>
    </source>
</evidence>
<dbReference type="Gene3D" id="1.10.287.3980">
    <property type="match status" value="1"/>
</dbReference>
<evidence type="ECO:0000256" key="12">
    <source>
        <dbReference type="PROSITE-ProRule" id="PRU00176"/>
    </source>
</evidence>
<keyword evidence="18" id="KW-1185">Reference proteome</keyword>
<dbReference type="InterPro" id="IPR035538">
    <property type="entry name" value="Cyclophilin_PPIL4"/>
</dbReference>
<comment type="subcellular location">
    <subcellularLocation>
        <location evidence="3 13">Nucleus</location>
    </subcellularLocation>
</comment>
<reference evidence="17 18" key="1">
    <citation type="submission" date="2016-10" db="EMBL/GenBank/DDBJ databases">
        <title>The genome of Paramicrosporidium saccamoebae is the missing link in understanding Cryptomycota and Microsporidia evolution.</title>
        <authorList>
            <person name="Quandt C.A."/>
            <person name="Beaudet D."/>
            <person name="Corsaro D."/>
            <person name="Michel R."/>
            <person name="Corradi N."/>
            <person name="James T."/>
        </authorList>
    </citation>
    <scope>NUCLEOTIDE SEQUENCE [LARGE SCALE GENOMIC DNA]</scope>
    <source>
        <strain evidence="17 18">KSL3</strain>
    </source>
</reference>
<evidence type="ECO:0000313" key="18">
    <source>
        <dbReference type="Proteomes" id="UP000240830"/>
    </source>
</evidence>
<dbReference type="SMART" id="SM00360">
    <property type="entry name" value="RRM"/>
    <property type="match status" value="1"/>
</dbReference>
<dbReference type="SUPFAM" id="SSF54928">
    <property type="entry name" value="RNA-binding domain, RBD"/>
    <property type="match status" value="1"/>
</dbReference>
<evidence type="ECO:0000256" key="6">
    <source>
        <dbReference type="ARBA" id="ARBA00022884"/>
    </source>
</evidence>
<accession>A0A2H9TPS6</accession>
<feature type="domain" description="RRM" evidence="16">
    <location>
        <begin position="342"/>
        <end position="420"/>
    </location>
</feature>
<keyword evidence="8 13" id="KW-0697">Rotamase</keyword>
<evidence type="ECO:0000256" key="7">
    <source>
        <dbReference type="ARBA" id="ARBA00022980"/>
    </source>
</evidence>
<dbReference type="InterPro" id="IPR000271">
    <property type="entry name" value="Ribosomal_bL34"/>
</dbReference>
<evidence type="ECO:0000256" key="9">
    <source>
        <dbReference type="ARBA" id="ARBA00023235"/>
    </source>
</evidence>
<dbReference type="InterPro" id="IPR035542">
    <property type="entry name" value="CRIP"/>
</dbReference>
<dbReference type="NCBIfam" id="TIGR01030">
    <property type="entry name" value="rpmH_bact"/>
    <property type="match status" value="1"/>
</dbReference>
<dbReference type="Pfam" id="PF00468">
    <property type="entry name" value="Ribosomal_L34"/>
    <property type="match status" value="1"/>
</dbReference>
<dbReference type="Gene3D" id="3.30.70.330">
    <property type="match status" value="1"/>
</dbReference>
<dbReference type="GO" id="GO:1990904">
    <property type="term" value="C:ribonucleoprotein complex"/>
    <property type="evidence" value="ECO:0007669"/>
    <property type="project" value="UniProtKB-KW"/>
</dbReference>
<dbReference type="PANTHER" id="PTHR45843">
    <property type="entry name" value="PEPTIDYL-PROLYL CIS-TRANS ISOMERASE-LIKE 4"/>
    <property type="match status" value="1"/>
</dbReference>
<sequence>MFAFLSRLKSLSDKVLPLSSLVRTFSIIPTARLPVVHRINMMPLRWTTYGQEYQPSSLRRRRKFGYLARLRTRGGRKVLHRRIMKGRKYLVFHYGTRLSLKFTPGMSVRVVTNEGDLVVKLHIDKAPRACCNFLKLCKLKYYHWCLFHRVERGFIAQSGDPTGTGTGGMSVEAVLDHRAPKYFGDEFCKQLRHRGKGVMGMVNTGGGQNGSQFYVTLGDRPLDYLDDKYTIFGQVIEGMDVLDRINAVHCDGKLRPYHDIFIKHTVILDDPFPDPKGFIPIDRSPPPSRVFADQRRYRADEEPISINEKTEQQALKEEARARAITLEMIGERDSADLKPPENVLFVCKLNPLTEADDLKMIFSRFGTILKCDVIKDRRTGRSLGFAFIEFSEKEECEEAYLKMDKVLIDDRRIHVDFSQSVSKLHQDWLQGRESGSGGVSAANGGVREGDYRNEQRRDYRDERRRDYRDEQRRDKRDEQMRDNRDDRSRDYRDERRRDYRDEQRRDNRDYQDGHRDRNNRDYRSRDNRDSRDY</sequence>
<dbReference type="EMBL" id="MTSL01000041">
    <property type="protein sequence ID" value="PJF19745.1"/>
    <property type="molecule type" value="Genomic_DNA"/>
</dbReference>
<dbReference type="EC" id="5.2.1.8" evidence="13"/>
<dbReference type="InterPro" id="IPR012677">
    <property type="entry name" value="Nucleotide-bd_a/b_plait_sf"/>
</dbReference>
<evidence type="ECO:0000256" key="5">
    <source>
        <dbReference type="ARBA" id="ARBA00010739"/>
    </source>
</evidence>
<protein>
    <recommendedName>
        <fullName evidence="13">Peptidyl-prolyl cis-trans isomerase</fullName>
        <shortName evidence="13">PPIase</shortName>
        <ecNumber evidence="13">5.2.1.8</ecNumber>
    </recommendedName>
</protein>
<evidence type="ECO:0000256" key="8">
    <source>
        <dbReference type="ARBA" id="ARBA00023110"/>
    </source>
</evidence>
<dbReference type="GO" id="GO:0006412">
    <property type="term" value="P:translation"/>
    <property type="evidence" value="ECO:0007669"/>
    <property type="project" value="InterPro"/>
</dbReference>
<evidence type="ECO:0000259" key="15">
    <source>
        <dbReference type="PROSITE" id="PS50072"/>
    </source>
</evidence>
<comment type="catalytic activity">
    <reaction evidence="1 13">
        <text>[protein]-peptidylproline (omega=180) = [protein]-peptidylproline (omega=0)</text>
        <dbReference type="Rhea" id="RHEA:16237"/>
        <dbReference type="Rhea" id="RHEA-COMP:10747"/>
        <dbReference type="Rhea" id="RHEA-COMP:10748"/>
        <dbReference type="ChEBI" id="CHEBI:83833"/>
        <dbReference type="ChEBI" id="CHEBI:83834"/>
        <dbReference type="EC" id="5.2.1.8"/>
    </reaction>
</comment>
<evidence type="ECO:0000259" key="16">
    <source>
        <dbReference type="PROSITE" id="PS50102"/>
    </source>
</evidence>
<dbReference type="InterPro" id="IPR002130">
    <property type="entry name" value="Cyclophilin-type_PPIase_dom"/>
</dbReference>
<keyword evidence="7" id="KW-0689">Ribosomal protein</keyword>
<dbReference type="CDD" id="cd01921">
    <property type="entry name" value="cyclophilin_RRM"/>
    <property type="match status" value="1"/>
</dbReference>
<gene>
    <name evidence="17" type="ORF">PSACC_00398</name>
</gene>
<dbReference type="GO" id="GO:0000785">
    <property type="term" value="C:chromatin"/>
    <property type="evidence" value="ECO:0007669"/>
    <property type="project" value="EnsemblFungi"/>
</dbReference>
<feature type="region of interest" description="Disordered" evidence="14">
    <location>
        <begin position="428"/>
        <end position="533"/>
    </location>
</feature>
<dbReference type="GO" id="GO:0005634">
    <property type="term" value="C:nucleus"/>
    <property type="evidence" value="ECO:0007669"/>
    <property type="project" value="UniProtKB-SubCell"/>
</dbReference>
<evidence type="ECO:0000313" key="17">
    <source>
        <dbReference type="EMBL" id="PJF19745.1"/>
    </source>
</evidence>
<dbReference type="PROSITE" id="PS50072">
    <property type="entry name" value="CSA_PPIASE_2"/>
    <property type="match status" value="1"/>
</dbReference>
<comment type="similarity">
    <text evidence="4">Belongs to the bacterial ribosomal protein bL34 family.</text>
</comment>
<proteinExistence type="inferred from homology"/>
<evidence type="ECO:0000256" key="10">
    <source>
        <dbReference type="ARBA" id="ARBA00023242"/>
    </source>
</evidence>
<feature type="domain" description="PPIase cyclophilin-type" evidence="15">
    <location>
        <begin position="115"/>
        <end position="267"/>
    </location>
</feature>
<dbReference type="GO" id="GO:0003755">
    <property type="term" value="F:peptidyl-prolyl cis-trans isomerase activity"/>
    <property type="evidence" value="ECO:0007669"/>
    <property type="project" value="UniProtKB-UniRule"/>
</dbReference>
<dbReference type="FunFam" id="1.10.287.3980:FF:000001">
    <property type="entry name" value="Mitochondrial ribosomal protein L34"/>
    <property type="match status" value="1"/>
</dbReference>
<comment type="caution">
    <text evidence="17">The sequence shown here is derived from an EMBL/GenBank/DDBJ whole genome shotgun (WGS) entry which is preliminary data.</text>
</comment>
<keyword evidence="6 12" id="KW-0694">RNA-binding</keyword>
<dbReference type="InterPro" id="IPR035979">
    <property type="entry name" value="RBD_domain_sf"/>
</dbReference>
<dbReference type="CDD" id="cd12235">
    <property type="entry name" value="RRM_PPIL4"/>
    <property type="match status" value="1"/>
</dbReference>
<dbReference type="Pfam" id="PF00076">
    <property type="entry name" value="RRM_1"/>
    <property type="match status" value="1"/>
</dbReference>
<dbReference type="GO" id="GO:0005840">
    <property type="term" value="C:ribosome"/>
    <property type="evidence" value="ECO:0007669"/>
    <property type="project" value="UniProtKB-KW"/>
</dbReference>
<evidence type="ECO:0000256" key="14">
    <source>
        <dbReference type="SAM" id="MobiDB-lite"/>
    </source>
</evidence>
<feature type="compositionally biased region" description="Basic and acidic residues" evidence="14">
    <location>
        <begin position="447"/>
        <end position="533"/>
    </location>
</feature>
<dbReference type="Gene3D" id="2.40.100.10">
    <property type="entry name" value="Cyclophilin-like"/>
    <property type="match status" value="1"/>
</dbReference>
<name>A0A2H9TPS6_9FUNG</name>
<dbReference type="GO" id="GO:0003723">
    <property type="term" value="F:RNA binding"/>
    <property type="evidence" value="ECO:0007669"/>
    <property type="project" value="UniProtKB-UniRule"/>
</dbReference>
<dbReference type="STRING" id="1246581.A0A2H9TPS6"/>
<dbReference type="SUPFAM" id="SSF50891">
    <property type="entry name" value="Cyclophilin-like"/>
    <property type="match status" value="1"/>
</dbReference>
<evidence type="ECO:0000256" key="13">
    <source>
        <dbReference type="RuleBase" id="RU365081"/>
    </source>
</evidence>
<keyword evidence="10 13" id="KW-0539">Nucleus</keyword>
<evidence type="ECO:0000256" key="11">
    <source>
        <dbReference type="ARBA" id="ARBA00023274"/>
    </source>
</evidence>
<dbReference type="AlphaFoldDB" id="A0A2H9TPS6"/>
<dbReference type="InterPro" id="IPR000504">
    <property type="entry name" value="RRM_dom"/>
</dbReference>
<comment type="function">
    <text evidence="2 13">PPIases accelerate the folding of proteins. It catalyzes the cis-trans isomerization of proline imidic peptide bonds in oligopeptides.</text>
</comment>
<evidence type="ECO:0000256" key="1">
    <source>
        <dbReference type="ARBA" id="ARBA00000971"/>
    </source>
</evidence>
<dbReference type="InterPro" id="IPR029000">
    <property type="entry name" value="Cyclophilin-like_dom_sf"/>
</dbReference>
<dbReference type="PANTHER" id="PTHR45843:SF1">
    <property type="entry name" value="PEPTIDYL-PROLYL CIS-TRANS ISOMERASE-LIKE 4"/>
    <property type="match status" value="1"/>
</dbReference>
<dbReference type="Pfam" id="PF00160">
    <property type="entry name" value="Pro_isomerase"/>
    <property type="match status" value="1"/>
</dbReference>
<dbReference type="OrthoDB" id="2083at2759"/>
<dbReference type="GO" id="GO:0003735">
    <property type="term" value="F:structural constituent of ribosome"/>
    <property type="evidence" value="ECO:0007669"/>
    <property type="project" value="InterPro"/>
</dbReference>
<keyword evidence="11" id="KW-0687">Ribonucleoprotein</keyword>
<dbReference type="PROSITE" id="PS50102">
    <property type="entry name" value="RRM"/>
    <property type="match status" value="1"/>
</dbReference>
<evidence type="ECO:0000256" key="3">
    <source>
        <dbReference type="ARBA" id="ARBA00004123"/>
    </source>
</evidence>
<dbReference type="Proteomes" id="UP000240830">
    <property type="component" value="Unassembled WGS sequence"/>
</dbReference>
<keyword evidence="9 13" id="KW-0413">Isomerase</keyword>
<organism evidence="17 18">
    <name type="scientific">Paramicrosporidium saccamoebae</name>
    <dbReference type="NCBI Taxonomy" id="1246581"/>
    <lineage>
        <taxon>Eukaryota</taxon>
        <taxon>Fungi</taxon>
        <taxon>Fungi incertae sedis</taxon>
        <taxon>Cryptomycota</taxon>
        <taxon>Cryptomycota incertae sedis</taxon>
        <taxon>Paramicrosporidium</taxon>
    </lineage>
</organism>
<evidence type="ECO:0000256" key="4">
    <source>
        <dbReference type="ARBA" id="ARBA00010111"/>
    </source>
</evidence>